<feature type="region of interest" description="Disordered" evidence="1">
    <location>
        <begin position="39"/>
        <end position="73"/>
    </location>
</feature>
<sequence length="73" mass="7935">MWRANLLWRVSLLTLGCEAAPKPYTATCLNKRIAWSEAASRPSASKLARHSEAGTREVAHSEALNRGQGGICL</sequence>
<dbReference type="EMBL" id="VBVZ01000002">
    <property type="protein sequence ID" value="TLG94228.1"/>
    <property type="molecule type" value="Genomic_DNA"/>
</dbReference>
<gene>
    <name evidence="2" type="ORF">FEM54_00345</name>
</gene>
<evidence type="ECO:0000313" key="3">
    <source>
        <dbReference type="Proteomes" id="UP000304941"/>
    </source>
</evidence>
<evidence type="ECO:0008006" key="4">
    <source>
        <dbReference type="Google" id="ProtNLM"/>
    </source>
</evidence>
<keyword evidence="3" id="KW-1185">Reference proteome</keyword>
<accession>A0ABY2UCT5</accession>
<proteinExistence type="predicted"/>
<evidence type="ECO:0000313" key="2">
    <source>
        <dbReference type="EMBL" id="TLG94228.1"/>
    </source>
</evidence>
<organism evidence="2 3">
    <name type="scientific">Pseudomonas edaphica</name>
    <dbReference type="NCBI Taxonomy" id="2006980"/>
    <lineage>
        <taxon>Bacteria</taxon>
        <taxon>Pseudomonadati</taxon>
        <taxon>Pseudomonadota</taxon>
        <taxon>Gammaproteobacteria</taxon>
        <taxon>Pseudomonadales</taxon>
        <taxon>Pseudomonadaceae</taxon>
        <taxon>Pseudomonas</taxon>
    </lineage>
</organism>
<protein>
    <recommendedName>
        <fullName evidence="4">Secreted protein</fullName>
    </recommendedName>
</protein>
<name>A0ABY2UCT5_9PSED</name>
<comment type="caution">
    <text evidence="2">The sequence shown here is derived from an EMBL/GenBank/DDBJ whole genome shotgun (WGS) entry which is preliminary data.</text>
</comment>
<dbReference type="Proteomes" id="UP000304941">
    <property type="component" value="Unassembled WGS sequence"/>
</dbReference>
<evidence type="ECO:0000256" key="1">
    <source>
        <dbReference type="SAM" id="MobiDB-lite"/>
    </source>
</evidence>
<feature type="compositionally biased region" description="Basic and acidic residues" evidence="1">
    <location>
        <begin position="49"/>
        <end position="60"/>
    </location>
</feature>
<reference evidence="2 3" key="1">
    <citation type="submission" date="2019-05" db="EMBL/GenBank/DDBJ databases">
        <title>Pseudomonas edaphica sp. nov., isolated from rhizospheric soil of Cistus ladanifer L. in Spain.</title>
        <authorList>
            <person name="Peix A."/>
        </authorList>
    </citation>
    <scope>NUCLEOTIDE SEQUENCE [LARGE SCALE GENOMIC DNA]</scope>
    <source>
        <strain evidence="2 3">RD25</strain>
    </source>
</reference>